<accession>A0A803QE50</accession>
<reference evidence="11" key="2">
    <citation type="submission" date="2021-03" db="UniProtKB">
        <authorList>
            <consortium name="EnsemblPlants"/>
        </authorList>
    </citation>
    <scope>IDENTIFICATION</scope>
</reference>
<keyword evidence="12" id="KW-1185">Reference proteome</keyword>
<evidence type="ECO:0000256" key="9">
    <source>
        <dbReference type="SAM" id="SignalP"/>
    </source>
</evidence>
<feature type="chain" id="PRO_5031090826" description="FAD-binding PCMH-type domain-containing protein" evidence="9">
    <location>
        <begin position="24"/>
        <end position="557"/>
    </location>
</feature>
<dbReference type="GeneID" id="115698193"/>
<dbReference type="OMA" id="ASEEKHM"/>
<evidence type="ECO:0000256" key="7">
    <source>
        <dbReference type="ARBA" id="ARBA00023180"/>
    </source>
</evidence>
<sequence>MKLLKLAIIFFLVLVQLNPLAESATSTLENFIQCVSINSDFSVLPLSNILFFAPNTSLYTSVLQSSAQNLRYLTPQLPKPQFIFTPLHDSHVQAAVICSKKLKLYLRVRSGGHDYEGLSYVSQIETPFFLLDLANLRTVEVDIKNKAAWIQAGATIGEVYYRIYQKSRVHGYPAGLCTTLGVGGHITGGAYGSMMRKFGLGADNVVDAKIVDAKGRLLDRKAMGEDLFWAIRGGGGASFGIILWWKIELVQVPAKVTVFTVSKTLEQGATKLLHRWQQVVDKLNEDLFIRVIIQSVNKGKNTTQKTISTSYQALFLGDTNRLLDVMRKSFPELGLTRKDCVEMSWIESVVYISGTYPSGTPPEILLQGKTTSKVYFKAKSDFVTDPIPETTLEGVWKRFLEEDTPLTIWTPYGGMMSRIPETQIPFPHRKGVIFMIQYLTAWFDGSPKSSAKHVKWIQRLYDYMGPYVSRFPREAYVNYRDLDLGVNTNNCSSFIEAISWGTRYFKCNNFYRLVRVKTDVDPENFFRHEQSIPPLFPPTPEDEYSSNNISEGTCENM</sequence>
<keyword evidence="3" id="KW-0285">Flavoprotein</keyword>
<dbReference type="InterPro" id="IPR016167">
    <property type="entry name" value="FAD-bd_PCMH_sub1"/>
</dbReference>
<evidence type="ECO:0000256" key="4">
    <source>
        <dbReference type="ARBA" id="ARBA00022729"/>
    </source>
</evidence>
<evidence type="ECO:0000256" key="2">
    <source>
        <dbReference type="ARBA" id="ARBA00005466"/>
    </source>
</evidence>
<evidence type="ECO:0000256" key="1">
    <source>
        <dbReference type="ARBA" id="ARBA00001974"/>
    </source>
</evidence>
<dbReference type="KEGG" id="csav:115698193"/>
<dbReference type="InterPro" id="IPR006094">
    <property type="entry name" value="Oxid_FAD_bind_N"/>
</dbReference>
<dbReference type="Gene3D" id="3.30.465.10">
    <property type="match status" value="1"/>
</dbReference>
<dbReference type="GO" id="GO:0071949">
    <property type="term" value="F:FAD binding"/>
    <property type="evidence" value="ECO:0007669"/>
    <property type="project" value="InterPro"/>
</dbReference>
<protein>
    <recommendedName>
        <fullName evidence="10">FAD-binding PCMH-type domain-containing protein</fullName>
    </recommendedName>
</protein>
<dbReference type="Pfam" id="PF01565">
    <property type="entry name" value="FAD_binding_4"/>
    <property type="match status" value="1"/>
</dbReference>
<dbReference type="Gene3D" id="3.30.43.10">
    <property type="entry name" value="Uridine Diphospho-n-acetylenolpyruvylglucosamine Reductase, domain 2"/>
    <property type="match status" value="1"/>
</dbReference>
<dbReference type="RefSeq" id="XP_030481240.1">
    <property type="nucleotide sequence ID" value="XM_030625380.2"/>
</dbReference>
<dbReference type="Gramene" id="evm.model.09.1341">
    <property type="protein sequence ID" value="cds.evm.model.09.1341"/>
    <property type="gene ID" value="evm.TU.09.1341"/>
</dbReference>
<keyword evidence="7" id="KW-0325">Glycoprotein</keyword>
<evidence type="ECO:0000256" key="3">
    <source>
        <dbReference type="ARBA" id="ARBA00022630"/>
    </source>
</evidence>
<evidence type="ECO:0000313" key="12">
    <source>
        <dbReference type="Proteomes" id="UP000596661"/>
    </source>
</evidence>
<dbReference type="InterPro" id="IPR016166">
    <property type="entry name" value="FAD-bd_PCMH"/>
</dbReference>
<proteinExistence type="inferred from homology"/>
<keyword evidence="6" id="KW-1015">Disulfide bond</keyword>
<keyword evidence="5" id="KW-0274">FAD</keyword>
<dbReference type="Proteomes" id="UP000596661">
    <property type="component" value="Chromosome 9"/>
</dbReference>
<feature type="domain" description="FAD-binding PCMH-type" evidence="10">
    <location>
        <begin position="76"/>
        <end position="252"/>
    </location>
</feature>
<dbReference type="Gene3D" id="3.40.462.20">
    <property type="match status" value="1"/>
</dbReference>
<dbReference type="FunFam" id="3.30.43.10:FF:000004">
    <property type="entry name" value="Berberine bridge enzyme-like 15"/>
    <property type="match status" value="1"/>
</dbReference>
<feature type="compositionally biased region" description="Polar residues" evidence="8">
    <location>
        <begin position="545"/>
        <end position="557"/>
    </location>
</feature>
<dbReference type="AlphaFoldDB" id="A0A803QE50"/>
<dbReference type="PANTHER" id="PTHR32448">
    <property type="entry name" value="OS08G0158400 PROTEIN"/>
    <property type="match status" value="1"/>
</dbReference>
<feature type="signal peptide" evidence="9">
    <location>
        <begin position="1"/>
        <end position="23"/>
    </location>
</feature>
<comment type="cofactor">
    <cofactor evidence="1">
        <name>FAD</name>
        <dbReference type="ChEBI" id="CHEBI:57692"/>
    </cofactor>
</comment>
<dbReference type="OrthoDB" id="407275at2759"/>
<keyword evidence="4 9" id="KW-0732">Signal</keyword>
<evidence type="ECO:0000256" key="6">
    <source>
        <dbReference type="ARBA" id="ARBA00023157"/>
    </source>
</evidence>
<dbReference type="InterPro" id="IPR036318">
    <property type="entry name" value="FAD-bd_PCMH-like_sf"/>
</dbReference>
<dbReference type="EMBL" id="UZAU01000766">
    <property type="status" value="NOT_ANNOTATED_CDS"/>
    <property type="molecule type" value="Genomic_DNA"/>
</dbReference>
<dbReference type="Pfam" id="PF08031">
    <property type="entry name" value="BBE"/>
    <property type="match status" value="1"/>
</dbReference>
<feature type="region of interest" description="Disordered" evidence="8">
    <location>
        <begin position="536"/>
        <end position="557"/>
    </location>
</feature>
<evidence type="ECO:0000313" key="11">
    <source>
        <dbReference type="EnsemblPlants" id="cds.evm.model.09.1341"/>
    </source>
</evidence>
<dbReference type="InterPro" id="IPR016169">
    <property type="entry name" value="FAD-bd_PCMH_sub2"/>
</dbReference>
<dbReference type="GO" id="GO:1901696">
    <property type="term" value="P:cannabinoid biosynthetic process"/>
    <property type="evidence" value="ECO:0007669"/>
    <property type="project" value="UniProtKB-ARBA"/>
</dbReference>
<evidence type="ECO:0000256" key="5">
    <source>
        <dbReference type="ARBA" id="ARBA00022827"/>
    </source>
</evidence>
<comment type="similarity">
    <text evidence="2">Belongs to the oxygen-dependent FAD-linked oxidoreductase family.</text>
</comment>
<dbReference type="PROSITE" id="PS51387">
    <property type="entry name" value="FAD_PCMH"/>
    <property type="match status" value="1"/>
</dbReference>
<name>A0A803QE50_CANSA</name>
<dbReference type="EnsemblPlants" id="evm.model.09.1341">
    <property type="protein sequence ID" value="cds.evm.model.09.1341"/>
    <property type="gene ID" value="evm.TU.09.1341"/>
</dbReference>
<dbReference type="GO" id="GO:0016491">
    <property type="term" value="F:oxidoreductase activity"/>
    <property type="evidence" value="ECO:0007669"/>
    <property type="project" value="InterPro"/>
</dbReference>
<organism evidence="11 12">
    <name type="scientific">Cannabis sativa</name>
    <name type="common">Hemp</name>
    <name type="synonym">Marijuana</name>
    <dbReference type="NCBI Taxonomy" id="3483"/>
    <lineage>
        <taxon>Eukaryota</taxon>
        <taxon>Viridiplantae</taxon>
        <taxon>Streptophyta</taxon>
        <taxon>Embryophyta</taxon>
        <taxon>Tracheophyta</taxon>
        <taxon>Spermatophyta</taxon>
        <taxon>Magnoliopsida</taxon>
        <taxon>eudicotyledons</taxon>
        <taxon>Gunneridae</taxon>
        <taxon>Pentapetalae</taxon>
        <taxon>rosids</taxon>
        <taxon>fabids</taxon>
        <taxon>Rosales</taxon>
        <taxon>Cannabaceae</taxon>
        <taxon>Cannabis</taxon>
    </lineage>
</organism>
<dbReference type="InterPro" id="IPR012951">
    <property type="entry name" value="BBE"/>
</dbReference>
<evidence type="ECO:0000256" key="8">
    <source>
        <dbReference type="SAM" id="MobiDB-lite"/>
    </source>
</evidence>
<evidence type="ECO:0000259" key="10">
    <source>
        <dbReference type="PROSITE" id="PS51387"/>
    </source>
</evidence>
<reference evidence="11" key="1">
    <citation type="submission" date="2018-11" db="EMBL/GenBank/DDBJ databases">
        <authorList>
            <person name="Grassa J C."/>
        </authorList>
    </citation>
    <scope>NUCLEOTIDE SEQUENCE [LARGE SCALE GENOMIC DNA]</scope>
</reference>
<gene>
    <name evidence="11" type="primary">LOC115698193</name>
</gene>
<dbReference type="SUPFAM" id="SSF56176">
    <property type="entry name" value="FAD-binding/transporter-associated domain-like"/>
    <property type="match status" value="1"/>
</dbReference>